<name>A0A6M1T0C7_9BACT</name>
<gene>
    <name evidence="2" type="ORF">G3569_11255</name>
</gene>
<reference evidence="2 3" key="1">
    <citation type="submission" date="2020-02" db="EMBL/GenBank/DDBJ databases">
        <title>Aliifodinibius halophilus 2W32, complete genome.</title>
        <authorList>
            <person name="Li Y."/>
            <person name="Wu S."/>
        </authorList>
    </citation>
    <scope>NUCLEOTIDE SEQUENCE [LARGE SCALE GENOMIC DNA]</scope>
    <source>
        <strain evidence="2 3">2W32</strain>
    </source>
</reference>
<dbReference type="Proteomes" id="UP000479132">
    <property type="component" value="Unassembled WGS sequence"/>
</dbReference>
<accession>A0A6M1T0C7</accession>
<protein>
    <submittedName>
        <fullName evidence="2">DUF411 domain-containing protein</fullName>
    </submittedName>
</protein>
<dbReference type="RefSeq" id="WP_165269163.1">
    <property type="nucleotide sequence ID" value="NZ_JAALLS010000013.1"/>
</dbReference>
<proteinExistence type="predicted"/>
<dbReference type="EMBL" id="JAALLS010000013">
    <property type="protein sequence ID" value="NGP88936.1"/>
    <property type="molecule type" value="Genomic_DNA"/>
</dbReference>
<feature type="transmembrane region" description="Helical" evidence="1">
    <location>
        <begin position="6"/>
        <end position="25"/>
    </location>
</feature>
<keyword evidence="1" id="KW-0812">Transmembrane</keyword>
<keyword evidence="3" id="KW-1185">Reference proteome</keyword>
<evidence type="ECO:0000313" key="3">
    <source>
        <dbReference type="Proteomes" id="UP000479132"/>
    </source>
</evidence>
<dbReference type="AlphaFoldDB" id="A0A6M1T0C7"/>
<comment type="caution">
    <text evidence="2">The sequence shown here is derived from an EMBL/GenBank/DDBJ whole genome shotgun (WGS) entry which is preliminary data.</text>
</comment>
<evidence type="ECO:0000313" key="2">
    <source>
        <dbReference type="EMBL" id="NGP88936.1"/>
    </source>
</evidence>
<dbReference type="Pfam" id="PF04214">
    <property type="entry name" value="DUF411"/>
    <property type="match status" value="1"/>
</dbReference>
<dbReference type="InterPro" id="IPR007332">
    <property type="entry name" value="DUF411"/>
</dbReference>
<organism evidence="2 3">
    <name type="scientific">Fodinibius halophilus</name>
    <dbReference type="NCBI Taxonomy" id="1736908"/>
    <lineage>
        <taxon>Bacteria</taxon>
        <taxon>Pseudomonadati</taxon>
        <taxon>Balneolota</taxon>
        <taxon>Balneolia</taxon>
        <taxon>Balneolales</taxon>
        <taxon>Balneolaceae</taxon>
        <taxon>Fodinibius</taxon>
    </lineage>
</organism>
<keyword evidence="1" id="KW-1133">Transmembrane helix</keyword>
<keyword evidence="1" id="KW-0472">Membrane</keyword>
<evidence type="ECO:0000256" key="1">
    <source>
        <dbReference type="SAM" id="Phobius"/>
    </source>
</evidence>
<sequence length="159" mass="17416">MKTSRFLAAAAAIILVAGGAIWYIVNDYYANQPKQQQQADVVMYKNEGCSCCERWANYMQDNGYTVNSINAENLYALKAEEGISQNLGSCHTAIVGDYVVEGHVPAEDIKRLLREQPDAKGLVVPGMPESSPGMNTALNKPYDVLLLKNDGSTEVFAQH</sequence>